<sequence>MIDLIKSIFHTHCPTWEDCQQLLRTFFNTEERRRIIQGARQWLEEVSPEEVLDAATWATEAAPDARPDWDFNTEAGRGTICQYQDTLLQGLWAGAGKPTNMSKTANVTQNGEETPGDFYERLCEAFWVYTLFDPEAPENKRMINVAFVAQAAPDIR</sequence>
<dbReference type="Proteomes" id="UP000585614">
    <property type="component" value="Unassembled WGS sequence"/>
</dbReference>
<dbReference type="InterPro" id="IPR050462">
    <property type="entry name" value="Retroviral_Gag-Pol_poly"/>
</dbReference>
<evidence type="ECO:0000313" key="2">
    <source>
        <dbReference type="EMBL" id="KAF6333319.1"/>
    </source>
</evidence>
<dbReference type="InterPro" id="IPR008919">
    <property type="entry name" value="Retrov_capsid_N"/>
</dbReference>
<evidence type="ECO:0000259" key="1">
    <source>
        <dbReference type="Pfam" id="PF02093"/>
    </source>
</evidence>
<dbReference type="GO" id="GO:0019068">
    <property type="term" value="P:virion assembly"/>
    <property type="evidence" value="ECO:0007669"/>
    <property type="project" value="InterPro"/>
</dbReference>
<dbReference type="PANTHER" id="PTHR33166">
    <property type="entry name" value="GAG_P30 DOMAIN-CONTAINING PROTEIN"/>
    <property type="match status" value="1"/>
</dbReference>
<proteinExistence type="predicted"/>
<dbReference type="Gene3D" id="1.10.375.10">
    <property type="entry name" value="Human Immunodeficiency Virus Type 1 Capsid Protein"/>
    <property type="match status" value="1"/>
</dbReference>
<dbReference type="SUPFAM" id="SSF47943">
    <property type="entry name" value="Retrovirus capsid protein, N-terminal core domain"/>
    <property type="match status" value="1"/>
</dbReference>
<gene>
    <name evidence="2" type="ORF">mRhiFer1_008096</name>
</gene>
<reference evidence="2 3" key="1">
    <citation type="journal article" date="2020" name="Nature">
        <title>Six reference-quality genomes reveal evolution of bat adaptations.</title>
        <authorList>
            <person name="Jebb D."/>
            <person name="Huang Z."/>
            <person name="Pippel M."/>
            <person name="Hughes G.M."/>
            <person name="Lavrichenko K."/>
            <person name="Devanna P."/>
            <person name="Winkler S."/>
            <person name="Jermiin L.S."/>
            <person name="Skirmuntt E.C."/>
            <person name="Katzourakis A."/>
            <person name="Burkitt-Gray L."/>
            <person name="Ray D.A."/>
            <person name="Sullivan K.A.M."/>
            <person name="Roscito J.G."/>
            <person name="Kirilenko B.M."/>
            <person name="Davalos L.M."/>
            <person name="Corthals A.P."/>
            <person name="Power M.L."/>
            <person name="Jones G."/>
            <person name="Ransome R.D."/>
            <person name="Dechmann D.K.N."/>
            <person name="Locatelli A.G."/>
            <person name="Puechmaille S.J."/>
            <person name="Fedrigo O."/>
            <person name="Jarvis E.D."/>
            <person name="Hiller M."/>
            <person name="Vernes S.C."/>
            <person name="Myers E.W."/>
            <person name="Teeling E.C."/>
        </authorList>
    </citation>
    <scope>NUCLEOTIDE SEQUENCE [LARGE SCALE GENOMIC DNA]</scope>
    <source>
        <strain evidence="2">MRhiFer1</strain>
        <tissue evidence="2">Lung</tissue>
    </source>
</reference>
<feature type="domain" description="Core shell protein Gag P30" evidence="1">
    <location>
        <begin position="3"/>
        <end position="156"/>
    </location>
</feature>
<dbReference type="InterPro" id="IPR003036">
    <property type="entry name" value="Gag_P30"/>
</dbReference>
<organism evidence="2 3">
    <name type="scientific">Rhinolophus ferrumequinum</name>
    <name type="common">Greater horseshoe bat</name>
    <dbReference type="NCBI Taxonomy" id="59479"/>
    <lineage>
        <taxon>Eukaryota</taxon>
        <taxon>Metazoa</taxon>
        <taxon>Chordata</taxon>
        <taxon>Craniata</taxon>
        <taxon>Vertebrata</taxon>
        <taxon>Euteleostomi</taxon>
        <taxon>Mammalia</taxon>
        <taxon>Eutheria</taxon>
        <taxon>Laurasiatheria</taxon>
        <taxon>Chiroptera</taxon>
        <taxon>Yinpterochiroptera</taxon>
        <taxon>Rhinolophoidea</taxon>
        <taxon>Rhinolophidae</taxon>
        <taxon>Rhinolophinae</taxon>
        <taxon>Rhinolophus</taxon>
    </lineage>
</organism>
<dbReference type="Pfam" id="PF02093">
    <property type="entry name" value="Gag_p30"/>
    <property type="match status" value="1"/>
</dbReference>
<comment type="caution">
    <text evidence="2">The sequence shown here is derived from an EMBL/GenBank/DDBJ whole genome shotgun (WGS) entry which is preliminary data.</text>
</comment>
<dbReference type="EMBL" id="JACAGC010000011">
    <property type="protein sequence ID" value="KAF6333319.1"/>
    <property type="molecule type" value="Genomic_DNA"/>
</dbReference>
<evidence type="ECO:0000313" key="3">
    <source>
        <dbReference type="Proteomes" id="UP000585614"/>
    </source>
</evidence>
<accession>A0A7J7W7B1</accession>
<name>A0A7J7W7B1_RHIFE</name>
<protein>
    <recommendedName>
        <fullName evidence="1">Core shell protein Gag P30 domain-containing protein</fullName>
    </recommendedName>
</protein>
<dbReference type="AlphaFoldDB" id="A0A7J7W7B1"/>